<proteinExistence type="predicted"/>
<sequence>MAPVEMLDGILKRWNIAQSPLQVNHLSSARPLQATVLARAPVSTSPFALSPTAMSDPVRRHPPPSYDDDQEADPYVYDDGDAPDYENPDYLTEDPNPRFAQEEEEETDEFLAGTAMDPKHSDVVDVDDEVAADALEHEGDIDVPDGYNARDYDVQDDGGDGDWLEAGRDPENVRREMADREPGAQYEELDDTYNMDDDDDETA</sequence>
<protein>
    <submittedName>
        <fullName evidence="2">Uncharacterized protein</fullName>
    </submittedName>
</protein>
<dbReference type="AlphaFoldDB" id="A0AAN6E0B1"/>
<organism evidence="2 3">
    <name type="scientific">Exophiala viscosa</name>
    <dbReference type="NCBI Taxonomy" id="2486360"/>
    <lineage>
        <taxon>Eukaryota</taxon>
        <taxon>Fungi</taxon>
        <taxon>Dikarya</taxon>
        <taxon>Ascomycota</taxon>
        <taxon>Pezizomycotina</taxon>
        <taxon>Eurotiomycetes</taxon>
        <taxon>Chaetothyriomycetidae</taxon>
        <taxon>Chaetothyriales</taxon>
        <taxon>Herpotrichiellaceae</taxon>
        <taxon>Exophiala</taxon>
    </lineage>
</organism>
<comment type="caution">
    <text evidence="2">The sequence shown here is derived from an EMBL/GenBank/DDBJ whole genome shotgun (WGS) entry which is preliminary data.</text>
</comment>
<feature type="compositionally biased region" description="Basic and acidic residues" evidence="1">
    <location>
        <begin position="165"/>
        <end position="182"/>
    </location>
</feature>
<feature type="compositionally biased region" description="Acidic residues" evidence="1">
    <location>
        <begin position="154"/>
        <end position="163"/>
    </location>
</feature>
<dbReference type="Proteomes" id="UP001203852">
    <property type="component" value="Unassembled WGS sequence"/>
</dbReference>
<reference evidence="2" key="1">
    <citation type="journal article" date="2022" name="bioRxiv">
        <title>Deciphering the potential niche of two novel black yeast fungi from a biological soil crust based on their genomes, phenotypes, and melanin regulation.</title>
        <authorList>
            <consortium name="DOE Joint Genome Institute"/>
            <person name="Carr E.C."/>
            <person name="Barton Q."/>
            <person name="Grambo S."/>
            <person name="Sullivan M."/>
            <person name="Renfro C.M."/>
            <person name="Kuo A."/>
            <person name="Pangilinan J."/>
            <person name="Lipzen A."/>
            <person name="Keymanesh K."/>
            <person name="Savage E."/>
            <person name="Barry K."/>
            <person name="Grigoriev I.V."/>
            <person name="Riekhof W.R."/>
            <person name="Harris S.S."/>
        </authorList>
    </citation>
    <scope>NUCLEOTIDE SEQUENCE</scope>
    <source>
        <strain evidence="2">JF 03-4F</strain>
    </source>
</reference>
<feature type="compositionally biased region" description="Acidic residues" evidence="1">
    <location>
        <begin position="187"/>
        <end position="203"/>
    </location>
</feature>
<feature type="region of interest" description="Disordered" evidence="1">
    <location>
        <begin position="46"/>
        <end position="203"/>
    </location>
</feature>
<keyword evidence="3" id="KW-1185">Reference proteome</keyword>
<gene>
    <name evidence="2" type="ORF">EDD36DRAFT_191194</name>
</gene>
<evidence type="ECO:0000313" key="3">
    <source>
        <dbReference type="Proteomes" id="UP001203852"/>
    </source>
</evidence>
<name>A0AAN6E0B1_9EURO</name>
<evidence type="ECO:0000256" key="1">
    <source>
        <dbReference type="SAM" id="MobiDB-lite"/>
    </source>
</evidence>
<dbReference type="EMBL" id="MU404352">
    <property type="protein sequence ID" value="KAI1615541.1"/>
    <property type="molecule type" value="Genomic_DNA"/>
</dbReference>
<evidence type="ECO:0000313" key="2">
    <source>
        <dbReference type="EMBL" id="KAI1615541.1"/>
    </source>
</evidence>
<accession>A0AAN6E0B1</accession>
<feature type="compositionally biased region" description="Acidic residues" evidence="1">
    <location>
        <begin position="66"/>
        <end position="87"/>
    </location>
</feature>